<evidence type="ECO:0000259" key="2">
    <source>
        <dbReference type="PROSITE" id="PS50043"/>
    </source>
</evidence>
<keyword evidence="1 3" id="KW-0238">DNA-binding</keyword>
<dbReference type="Proteomes" id="UP000653076">
    <property type="component" value="Unassembled WGS sequence"/>
</dbReference>
<proteinExistence type="predicted"/>
<evidence type="ECO:0000256" key="1">
    <source>
        <dbReference type="ARBA" id="ARBA00023125"/>
    </source>
</evidence>
<dbReference type="SUPFAM" id="SSF46894">
    <property type="entry name" value="C-terminal effector domain of the bipartite response regulators"/>
    <property type="match status" value="1"/>
</dbReference>
<organism evidence="3 4">
    <name type="scientific">Micromonospora qiuiae</name>
    <dbReference type="NCBI Taxonomy" id="502268"/>
    <lineage>
        <taxon>Bacteria</taxon>
        <taxon>Bacillati</taxon>
        <taxon>Actinomycetota</taxon>
        <taxon>Actinomycetes</taxon>
        <taxon>Micromonosporales</taxon>
        <taxon>Micromonosporaceae</taxon>
        <taxon>Micromonospora</taxon>
    </lineage>
</organism>
<accession>A0ABQ4JHZ2</accession>
<dbReference type="SMART" id="SM00421">
    <property type="entry name" value="HTH_LUXR"/>
    <property type="match status" value="1"/>
</dbReference>
<gene>
    <name evidence="3" type="primary">desR_2</name>
    <name evidence="3" type="ORF">Vqi01_54030</name>
</gene>
<dbReference type="InterPro" id="IPR016032">
    <property type="entry name" value="Sig_transdc_resp-reg_C-effctor"/>
</dbReference>
<feature type="domain" description="HTH luxR-type" evidence="2">
    <location>
        <begin position="126"/>
        <end position="191"/>
    </location>
</feature>
<comment type="caution">
    <text evidence="3">The sequence shown here is derived from an EMBL/GenBank/DDBJ whole genome shotgun (WGS) entry which is preliminary data.</text>
</comment>
<dbReference type="Gene3D" id="3.40.50.2300">
    <property type="match status" value="1"/>
</dbReference>
<dbReference type="InterPro" id="IPR000792">
    <property type="entry name" value="Tscrpt_reg_LuxR_C"/>
</dbReference>
<dbReference type="PANTHER" id="PTHR43214">
    <property type="entry name" value="TWO-COMPONENT RESPONSE REGULATOR"/>
    <property type="match status" value="1"/>
</dbReference>
<protein>
    <submittedName>
        <fullName evidence="3">DNA-binding response regulator</fullName>
    </submittedName>
</protein>
<keyword evidence="4" id="KW-1185">Reference proteome</keyword>
<evidence type="ECO:0000313" key="4">
    <source>
        <dbReference type="Proteomes" id="UP000653076"/>
    </source>
</evidence>
<dbReference type="InterPro" id="IPR011006">
    <property type="entry name" value="CheY-like_superfamily"/>
</dbReference>
<dbReference type="GO" id="GO:0003677">
    <property type="term" value="F:DNA binding"/>
    <property type="evidence" value="ECO:0007669"/>
    <property type="project" value="UniProtKB-KW"/>
</dbReference>
<dbReference type="Pfam" id="PF00196">
    <property type="entry name" value="GerE"/>
    <property type="match status" value="1"/>
</dbReference>
<dbReference type="CDD" id="cd06170">
    <property type="entry name" value="LuxR_C_like"/>
    <property type="match status" value="1"/>
</dbReference>
<dbReference type="SUPFAM" id="SSF52172">
    <property type="entry name" value="CheY-like"/>
    <property type="match status" value="1"/>
</dbReference>
<dbReference type="EMBL" id="BOPC01000102">
    <property type="protein sequence ID" value="GIJ30241.1"/>
    <property type="molecule type" value="Genomic_DNA"/>
</dbReference>
<dbReference type="PRINTS" id="PR00038">
    <property type="entry name" value="HTHLUXR"/>
</dbReference>
<dbReference type="PANTHER" id="PTHR43214:SF42">
    <property type="entry name" value="TRANSCRIPTIONAL REGULATORY PROTEIN DESR"/>
    <property type="match status" value="1"/>
</dbReference>
<sequence length="193" mass="20481">MIANPGLLRTVLVALLDATPDFVMAGEVDPDGDVESVLAARRPDLLLVDFDAVGAPSASAGWCGVDGCPVVALTARCTVRALRQALGARVRGVVAKDVPPEELLDLLRAVARGQRMIDPLMALAALDAAVNPLSERERQVAAAAAEGLRTSEIAAQLYLSPGTVRNHLSTLLRKTGARNRWEAVQRARDACWI</sequence>
<name>A0ABQ4JHZ2_9ACTN</name>
<reference evidence="3 4" key="1">
    <citation type="submission" date="2021-01" db="EMBL/GenBank/DDBJ databases">
        <title>Whole genome shotgun sequence of Verrucosispora qiuiae NBRC 106684.</title>
        <authorList>
            <person name="Komaki H."/>
            <person name="Tamura T."/>
        </authorList>
    </citation>
    <scope>NUCLEOTIDE SEQUENCE [LARGE SCALE GENOMIC DNA]</scope>
    <source>
        <strain evidence="3 4">NBRC 106684</strain>
    </source>
</reference>
<dbReference type="InterPro" id="IPR039420">
    <property type="entry name" value="WalR-like"/>
</dbReference>
<dbReference type="PROSITE" id="PS50043">
    <property type="entry name" value="HTH_LUXR_2"/>
    <property type="match status" value="1"/>
</dbReference>
<evidence type="ECO:0000313" key="3">
    <source>
        <dbReference type="EMBL" id="GIJ30241.1"/>
    </source>
</evidence>